<feature type="active site" evidence="7">
    <location>
        <position position="98"/>
    </location>
</feature>
<evidence type="ECO:0000256" key="3">
    <source>
        <dbReference type="ARBA" id="ARBA00009370"/>
    </source>
</evidence>
<comment type="subcellular location">
    <subcellularLocation>
        <location evidence="2">Cell membrane</location>
        <topology evidence="2">Single-pass type II membrane protein</topology>
    </subcellularLocation>
    <subcellularLocation>
        <location evidence="9">Membrane</location>
        <topology evidence="9">Single-pass type II membrane protein</topology>
    </subcellularLocation>
</comment>
<evidence type="ECO:0000313" key="12">
    <source>
        <dbReference type="Proteomes" id="UP001139263"/>
    </source>
</evidence>
<accession>A0A9X2ACJ7</accession>
<comment type="caution">
    <text evidence="11">The sequence shown here is derived from an EMBL/GenBank/DDBJ whole genome shotgun (WGS) entry which is preliminary data.</text>
</comment>
<dbReference type="InterPro" id="IPR019758">
    <property type="entry name" value="Pept_S26A_signal_pept_1_CS"/>
</dbReference>
<feature type="domain" description="Peptidase S26" evidence="10">
    <location>
        <begin position="27"/>
        <end position="180"/>
    </location>
</feature>
<evidence type="ECO:0000256" key="5">
    <source>
        <dbReference type="ARBA" id="ARBA00022670"/>
    </source>
</evidence>
<dbReference type="GO" id="GO:0006465">
    <property type="term" value="P:signal peptide processing"/>
    <property type="evidence" value="ECO:0007669"/>
    <property type="project" value="InterPro"/>
</dbReference>
<evidence type="ECO:0000256" key="9">
    <source>
        <dbReference type="RuleBase" id="RU362042"/>
    </source>
</evidence>
<comment type="catalytic activity">
    <reaction evidence="1 8">
        <text>Cleavage of hydrophobic, N-terminal signal or leader sequences from secreted and periplasmic proteins.</text>
        <dbReference type="EC" id="3.4.21.89"/>
    </reaction>
</comment>
<dbReference type="GO" id="GO:0005886">
    <property type="term" value="C:plasma membrane"/>
    <property type="evidence" value="ECO:0007669"/>
    <property type="project" value="UniProtKB-SubCell"/>
</dbReference>
<sequence>MSEPSGVTGGASRPDDKNQKSGWSNLWDWIKAILVAVVIAFLIHHFLFAQFQVDGLSMYPTLHNNERLLVDKIPYYFGPPKPGDIIVFRSPFGDDWVKRVIGIPGETLKIYDGQLYIDGKIIKEPFINGPMNPYKNFGPITVPPGDLFVMGDNRNISEDSRVIGPIPISSVIGRVDFVFWPLSHFKFIGPTQEHYLPQSP</sequence>
<dbReference type="SUPFAM" id="SSF51306">
    <property type="entry name" value="LexA/Signal peptidase"/>
    <property type="match status" value="1"/>
</dbReference>
<dbReference type="InterPro" id="IPR019757">
    <property type="entry name" value="Pept_S26A_signal_pept_1_Lys-AS"/>
</dbReference>
<evidence type="ECO:0000256" key="6">
    <source>
        <dbReference type="ARBA" id="ARBA00022801"/>
    </source>
</evidence>
<dbReference type="Proteomes" id="UP001139263">
    <property type="component" value="Unassembled WGS sequence"/>
</dbReference>
<keyword evidence="8" id="KW-1133">Transmembrane helix</keyword>
<evidence type="ECO:0000256" key="8">
    <source>
        <dbReference type="RuleBase" id="RU003993"/>
    </source>
</evidence>
<dbReference type="PROSITE" id="PS00760">
    <property type="entry name" value="SPASE_I_2"/>
    <property type="match status" value="1"/>
</dbReference>
<dbReference type="PROSITE" id="PS00501">
    <property type="entry name" value="SPASE_I_1"/>
    <property type="match status" value="1"/>
</dbReference>
<evidence type="ECO:0000256" key="7">
    <source>
        <dbReference type="PIRSR" id="PIRSR600223-1"/>
    </source>
</evidence>
<keyword evidence="8" id="KW-0472">Membrane</keyword>
<comment type="similarity">
    <text evidence="3 9">Belongs to the peptidase S26 family.</text>
</comment>
<reference evidence="11" key="1">
    <citation type="submission" date="2022-03" db="EMBL/GenBank/DDBJ databases">
        <title>Draft Genome Sequence of Firmicute Strain S0AB, a Heterotrophic Iron/Sulfur-Oxidizing Extreme Acidophile.</title>
        <authorList>
            <person name="Vergara E."/>
            <person name="Pakostova E."/>
            <person name="Johnson D.B."/>
            <person name="Holmes D.S."/>
        </authorList>
    </citation>
    <scope>NUCLEOTIDE SEQUENCE</scope>
    <source>
        <strain evidence="11">S0AB</strain>
    </source>
</reference>
<proteinExistence type="inferred from homology"/>
<evidence type="ECO:0000259" key="10">
    <source>
        <dbReference type="Pfam" id="PF10502"/>
    </source>
</evidence>
<dbReference type="Gene3D" id="2.10.109.10">
    <property type="entry name" value="Umud Fragment, subunit A"/>
    <property type="match status" value="1"/>
</dbReference>
<dbReference type="InterPro" id="IPR019756">
    <property type="entry name" value="Pept_S26A_signal_pept_1_Ser-AS"/>
</dbReference>
<evidence type="ECO:0000256" key="2">
    <source>
        <dbReference type="ARBA" id="ARBA00004401"/>
    </source>
</evidence>
<evidence type="ECO:0000256" key="1">
    <source>
        <dbReference type="ARBA" id="ARBA00000677"/>
    </source>
</evidence>
<protein>
    <recommendedName>
        <fullName evidence="4 8">Signal peptidase I</fullName>
        <ecNumber evidence="4 8">3.4.21.89</ecNumber>
    </recommendedName>
</protein>
<dbReference type="GO" id="GO:0004252">
    <property type="term" value="F:serine-type endopeptidase activity"/>
    <property type="evidence" value="ECO:0007669"/>
    <property type="project" value="InterPro"/>
</dbReference>
<dbReference type="InterPro" id="IPR019533">
    <property type="entry name" value="Peptidase_S26"/>
</dbReference>
<dbReference type="RefSeq" id="WP_241714685.1">
    <property type="nucleotide sequence ID" value="NZ_JALBUF010000006.1"/>
</dbReference>
<dbReference type="AlphaFoldDB" id="A0A9X2ACJ7"/>
<dbReference type="GO" id="GO:0009003">
    <property type="term" value="F:signal peptidase activity"/>
    <property type="evidence" value="ECO:0007669"/>
    <property type="project" value="UniProtKB-EC"/>
</dbReference>
<dbReference type="NCBIfam" id="TIGR02227">
    <property type="entry name" value="sigpep_I_bact"/>
    <property type="match status" value="1"/>
</dbReference>
<keyword evidence="6 8" id="KW-0378">Hydrolase</keyword>
<evidence type="ECO:0000313" key="11">
    <source>
        <dbReference type="EMBL" id="MCI0183849.1"/>
    </source>
</evidence>
<dbReference type="InterPro" id="IPR000223">
    <property type="entry name" value="Pept_S26A_signal_pept_1"/>
</dbReference>
<dbReference type="PRINTS" id="PR00727">
    <property type="entry name" value="LEADERPTASE"/>
</dbReference>
<feature type="active site" evidence="7">
    <location>
        <position position="57"/>
    </location>
</feature>
<dbReference type="PROSITE" id="PS00761">
    <property type="entry name" value="SPASE_I_3"/>
    <property type="match status" value="1"/>
</dbReference>
<keyword evidence="12" id="KW-1185">Reference proteome</keyword>
<keyword evidence="8" id="KW-0812">Transmembrane</keyword>
<dbReference type="Pfam" id="PF10502">
    <property type="entry name" value="Peptidase_S26"/>
    <property type="match status" value="1"/>
</dbReference>
<keyword evidence="5 8" id="KW-0645">Protease</keyword>
<dbReference type="CDD" id="cd06530">
    <property type="entry name" value="S26_SPase_I"/>
    <property type="match status" value="1"/>
</dbReference>
<dbReference type="EMBL" id="JALBUF010000006">
    <property type="protein sequence ID" value="MCI0183849.1"/>
    <property type="molecule type" value="Genomic_DNA"/>
</dbReference>
<dbReference type="EC" id="3.4.21.89" evidence="4 8"/>
<name>A0A9X2ACJ7_9BACL</name>
<organism evidence="11 12">
    <name type="scientific">Sulfoacidibacillus ferrooxidans</name>
    <dbReference type="NCBI Taxonomy" id="2005001"/>
    <lineage>
        <taxon>Bacteria</taxon>
        <taxon>Bacillati</taxon>
        <taxon>Bacillota</taxon>
        <taxon>Bacilli</taxon>
        <taxon>Bacillales</taxon>
        <taxon>Alicyclobacillaceae</taxon>
        <taxon>Sulfoacidibacillus</taxon>
    </lineage>
</organism>
<gene>
    <name evidence="11" type="primary">sipT</name>
    <name evidence="11" type="ORF">MM817_02140</name>
</gene>
<feature type="transmembrane region" description="Helical" evidence="8">
    <location>
        <begin position="29"/>
        <end position="48"/>
    </location>
</feature>
<dbReference type="InterPro" id="IPR036286">
    <property type="entry name" value="LexA/Signal_pep-like_sf"/>
</dbReference>
<evidence type="ECO:0000256" key="4">
    <source>
        <dbReference type="ARBA" id="ARBA00013208"/>
    </source>
</evidence>
<dbReference type="PANTHER" id="PTHR43390">
    <property type="entry name" value="SIGNAL PEPTIDASE I"/>
    <property type="match status" value="1"/>
</dbReference>
<dbReference type="PANTHER" id="PTHR43390:SF1">
    <property type="entry name" value="CHLOROPLAST PROCESSING PEPTIDASE"/>
    <property type="match status" value="1"/>
</dbReference>